<feature type="region of interest" description="Disordered" evidence="3">
    <location>
        <begin position="615"/>
        <end position="712"/>
    </location>
</feature>
<keyword evidence="6" id="KW-1185">Reference proteome</keyword>
<dbReference type="EMBL" id="FN649760">
    <property type="protein sequence ID" value="CBJ31933.1"/>
    <property type="molecule type" value="Genomic_DNA"/>
</dbReference>
<dbReference type="SMART" id="SM00220">
    <property type="entry name" value="S_TKc"/>
    <property type="match status" value="1"/>
</dbReference>
<dbReference type="SUPFAM" id="SSF56112">
    <property type="entry name" value="Protein kinase-like (PK-like)"/>
    <property type="match status" value="1"/>
</dbReference>
<dbReference type="PROSITE" id="PS00108">
    <property type="entry name" value="PROTEIN_KINASE_ST"/>
    <property type="match status" value="1"/>
</dbReference>
<name>D7FVL2_ECTSI</name>
<gene>
    <name evidence="5" type="primary">ACV</name>
    <name evidence="5" type="ORF">Esi_0294_0036</name>
</gene>
<feature type="region of interest" description="Disordered" evidence="3">
    <location>
        <begin position="551"/>
        <end position="599"/>
    </location>
</feature>
<dbReference type="InterPro" id="IPR011009">
    <property type="entry name" value="Kinase-like_dom_sf"/>
</dbReference>
<feature type="compositionally biased region" description="Low complexity" evidence="3">
    <location>
        <begin position="365"/>
        <end position="374"/>
    </location>
</feature>
<keyword evidence="5" id="KW-0808">Transferase</keyword>
<dbReference type="PROSITE" id="PS50011">
    <property type="entry name" value="PROTEIN_KINASE_DOM"/>
    <property type="match status" value="1"/>
</dbReference>
<proteinExistence type="predicted"/>
<feature type="region of interest" description="Disordered" evidence="3">
    <location>
        <begin position="273"/>
        <end position="374"/>
    </location>
</feature>
<evidence type="ECO:0000256" key="3">
    <source>
        <dbReference type="SAM" id="MobiDB-lite"/>
    </source>
</evidence>
<dbReference type="InterPro" id="IPR000719">
    <property type="entry name" value="Prot_kinase_dom"/>
</dbReference>
<sequence>MRKGATGYLYSAVTTLQAEDEDKKSAAGIGSAGRGVVLKVEECAAPKRQMQTEWAVYRALEKQRLATEGSTEPLPPRATGGFPQAEFFTSTMPQLPPHLASSSQYDVGDGAAGGVGSGGGGGGGVHDVLVDSALEAGCAVNVLAMERLGDNLMSLSQGCRGGHFSLETTLRLGAQMVGLLRMLHSTGYVHRDIKPENFCVGPGKHGDRIYLIDYGLACLAGDGEAVAAAGAEKKTISTPSSGAAAVATTVWVDVGKVDPTPVTPTGASAKAVASKPSIGSTRVKGVMDAGADSPGDSIPPSPHKRTEKDGRPATCPGVDFNLSAGAGETKASGAVSGRADEQGGARMVDSQAATDKGDGGGGPMSSSNASQASVVAAALEARGTKPPPPPPPSGQTTGLVGSVRYLSVAAHSRGRQTRRCDLESLAYVLIYLVRGKLPWQGLTAKTREAHMEKIRQSKTEETAETLCRGLPALAEYLTYVRGLEPGEPADYSRAELIFTDGLRRRGFSADVPFDWMKQNQAHHHHHHHPAKATTAVANGMVLGGAAGKRTLDASATSSTHQRGSAAGGDVGSTAGVTASDAKKRPRSGSGSLLSGSAAGGGRGLMPAAAMFDLYADVPPPEEKPPASVETRHEGKGVAEDVKLSYPNASSGKGSAATLLAASTEDRGDPGSAPVDMKKATVRPELAPKTSAGQTAGGGPATEVGAVGTSPAGRGAKGAAVDVSLALGKLRPHLQGSRTGSKKFPRACGLLTDLLCAKLGQENEEIFFGVISDTVAYRGGCANNRDTAAGEHLSLLRANGVVGEAIRRLVAAASSRSSCFSGQRREAVESWEKEMAKC</sequence>
<protein>
    <recommendedName>
        <fullName evidence="2">Casein kinase I</fullName>
        <ecNumber evidence="1">2.7.11.1</ecNumber>
    </recommendedName>
</protein>
<evidence type="ECO:0000313" key="6">
    <source>
        <dbReference type="Proteomes" id="UP000002630"/>
    </source>
</evidence>
<feature type="compositionally biased region" description="Low complexity" evidence="3">
    <location>
        <begin position="587"/>
        <end position="596"/>
    </location>
</feature>
<feature type="compositionally biased region" description="Polar residues" evidence="3">
    <location>
        <begin position="553"/>
        <end position="562"/>
    </location>
</feature>
<feature type="compositionally biased region" description="Basic and acidic residues" evidence="3">
    <location>
        <begin position="620"/>
        <end position="642"/>
    </location>
</feature>
<dbReference type="Proteomes" id="UP000002630">
    <property type="component" value="Unassembled WGS sequence"/>
</dbReference>
<dbReference type="STRING" id="2880.D7FVL2"/>
<evidence type="ECO:0000256" key="2">
    <source>
        <dbReference type="ARBA" id="ARBA00023860"/>
    </source>
</evidence>
<dbReference type="OrthoDB" id="5585992at2759"/>
<dbReference type="InterPro" id="IPR008271">
    <property type="entry name" value="Ser/Thr_kinase_AS"/>
</dbReference>
<evidence type="ECO:0000259" key="4">
    <source>
        <dbReference type="PROSITE" id="PS50011"/>
    </source>
</evidence>
<feature type="domain" description="Protein kinase" evidence="4">
    <location>
        <begin position="1"/>
        <end position="507"/>
    </location>
</feature>
<dbReference type="PANTHER" id="PTHR11909">
    <property type="entry name" value="CASEIN KINASE-RELATED"/>
    <property type="match status" value="1"/>
</dbReference>
<organism evidence="5 6">
    <name type="scientific">Ectocarpus siliculosus</name>
    <name type="common">Brown alga</name>
    <name type="synonym">Conferva siliculosa</name>
    <dbReference type="NCBI Taxonomy" id="2880"/>
    <lineage>
        <taxon>Eukaryota</taxon>
        <taxon>Sar</taxon>
        <taxon>Stramenopiles</taxon>
        <taxon>Ochrophyta</taxon>
        <taxon>PX clade</taxon>
        <taxon>Phaeophyceae</taxon>
        <taxon>Ectocarpales</taxon>
        <taxon>Ectocarpaceae</taxon>
        <taxon>Ectocarpus</taxon>
    </lineage>
</organism>
<dbReference type="InParanoid" id="D7FVL2"/>
<reference evidence="5 6" key="1">
    <citation type="journal article" date="2010" name="Nature">
        <title>The Ectocarpus genome and the independent evolution of multicellularity in brown algae.</title>
        <authorList>
            <person name="Cock J.M."/>
            <person name="Sterck L."/>
            <person name="Rouze P."/>
            <person name="Scornet D."/>
            <person name="Allen A.E."/>
            <person name="Amoutzias G."/>
            <person name="Anthouard V."/>
            <person name="Artiguenave F."/>
            <person name="Aury J.M."/>
            <person name="Badger J.H."/>
            <person name="Beszteri B."/>
            <person name="Billiau K."/>
            <person name="Bonnet E."/>
            <person name="Bothwell J.H."/>
            <person name="Bowler C."/>
            <person name="Boyen C."/>
            <person name="Brownlee C."/>
            <person name="Carrano C.J."/>
            <person name="Charrier B."/>
            <person name="Cho G.Y."/>
            <person name="Coelho S.M."/>
            <person name="Collen J."/>
            <person name="Corre E."/>
            <person name="Da Silva C."/>
            <person name="Delage L."/>
            <person name="Delaroque N."/>
            <person name="Dittami S.M."/>
            <person name="Doulbeau S."/>
            <person name="Elias M."/>
            <person name="Farnham G."/>
            <person name="Gachon C.M."/>
            <person name="Gschloessl B."/>
            <person name="Heesch S."/>
            <person name="Jabbari K."/>
            <person name="Jubin C."/>
            <person name="Kawai H."/>
            <person name="Kimura K."/>
            <person name="Kloareg B."/>
            <person name="Kupper F.C."/>
            <person name="Lang D."/>
            <person name="Le Bail A."/>
            <person name="Leblanc C."/>
            <person name="Lerouge P."/>
            <person name="Lohr M."/>
            <person name="Lopez P.J."/>
            <person name="Martens C."/>
            <person name="Maumus F."/>
            <person name="Michel G."/>
            <person name="Miranda-Saavedra D."/>
            <person name="Morales J."/>
            <person name="Moreau H."/>
            <person name="Motomura T."/>
            <person name="Nagasato C."/>
            <person name="Napoli C.A."/>
            <person name="Nelson D.R."/>
            <person name="Nyvall-Collen P."/>
            <person name="Peters A.F."/>
            <person name="Pommier C."/>
            <person name="Potin P."/>
            <person name="Poulain J."/>
            <person name="Quesneville H."/>
            <person name="Read B."/>
            <person name="Rensing S.A."/>
            <person name="Ritter A."/>
            <person name="Rousvoal S."/>
            <person name="Samanta M."/>
            <person name="Samson G."/>
            <person name="Schroeder D.C."/>
            <person name="Segurens B."/>
            <person name="Strittmatter M."/>
            <person name="Tonon T."/>
            <person name="Tregear J.W."/>
            <person name="Valentin K."/>
            <person name="von Dassow P."/>
            <person name="Yamagishi T."/>
            <person name="Van de Peer Y."/>
            <person name="Wincker P."/>
        </authorList>
    </citation>
    <scope>NUCLEOTIDE SEQUENCE [LARGE SCALE GENOMIC DNA]</scope>
    <source>
        <strain evidence="6">Ec32 / CCAP1310/4</strain>
    </source>
</reference>
<dbReference type="EC" id="2.7.11.1" evidence="1"/>
<dbReference type="GO" id="GO:0004674">
    <property type="term" value="F:protein serine/threonine kinase activity"/>
    <property type="evidence" value="ECO:0007669"/>
    <property type="project" value="UniProtKB-EC"/>
</dbReference>
<dbReference type="AlphaFoldDB" id="D7FVL2"/>
<evidence type="ECO:0000313" key="5">
    <source>
        <dbReference type="EMBL" id="CBJ31933.1"/>
    </source>
</evidence>
<dbReference type="GO" id="GO:0005524">
    <property type="term" value="F:ATP binding"/>
    <property type="evidence" value="ECO:0007669"/>
    <property type="project" value="InterPro"/>
</dbReference>
<accession>D7FVL2</accession>
<keyword evidence="5" id="KW-0418">Kinase</keyword>
<dbReference type="Gene3D" id="1.10.510.10">
    <property type="entry name" value="Transferase(Phosphotransferase) domain 1"/>
    <property type="match status" value="2"/>
</dbReference>
<dbReference type="eggNOG" id="KOG1164">
    <property type="taxonomic scope" value="Eukaryota"/>
</dbReference>
<dbReference type="InterPro" id="IPR050235">
    <property type="entry name" value="CK1_Ser-Thr_kinase"/>
</dbReference>
<evidence type="ECO:0000256" key="1">
    <source>
        <dbReference type="ARBA" id="ARBA00012513"/>
    </source>
</evidence>
<dbReference type="Pfam" id="PF00069">
    <property type="entry name" value="Pkinase"/>
    <property type="match status" value="1"/>
</dbReference>